<organism evidence="1 2">
    <name type="scientific">Kickxella alabastrina</name>
    <dbReference type="NCBI Taxonomy" id="61397"/>
    <lineage>
        <taxon>Eukaryota</taxon>
        <taxon>Fungi</taxon>
        <taxon>Fungi incertae sedis</taxon>
        <taxon>Zoopagomycota</taxon>
        <taxon>Kickxellomycotina</taxon>
        <taxon>Kickxellomycetes</taxon>
        <taxon>Kickxellales</taxon>
        <taxon>Kickxellaceae</taxon>
        <taxon>Kickxella</taxon>
    </lineage>
</organism>
<proteinExistence type="predicted"/>
<evidence type="ECO:0000313" key="2">
    <source>
        <dbReference type="Proteomes" id="UP001150581"/>
    </source>
</evidence>
<gene>
    <name evidence="1" type="ORF">LPJ66_000738</name>
</gene>
<sequence length="250" mass="28166">MDEETEQELRRHLATTVMGLPFGHLPKELRLDMSVDDSVTMVTEGIAKARVLATQAKEANGNHILDLFAKALDENAMTSETEAQIIALLKKQPELSYRVPTEPRHMQFILSRCPDLFDHITTSISDAKRLNLIVQNAISSPIPVAQLNALIRTMSRFANELTCETLFKYLDVLEATCRSQKKGEAQAYTVRSVCVIFFLVIDSNESLVEQLFIPLSSFCLSYLWVKYAADLYRRLAESKIKIKADQPAAN</sequence>
<evidence type="ECO:0000313" key="1">
    <source>
        <dbReference type="EMBL" id="KAJ1901515.1"/>
    </source>
</evidence>
<dbReference type="Proteomes" id="UP001150581">
    <property type="component" value="Unassembled WGS sequence"/>
</dbReference>
<comment type="caution">
    <text evidence="1">The sequence shown here is derived from an EMBL/GenBank/DDBJ whole genome shotgun (WGS) entry which is preliminary data.</text>
</comment>
<protein>
    <submittedName>
        <fullName evidence="1">Uncharacterized protein</fullName>
    </submittedName>
</protein>
<accession>A0ACC1IV76</accession>
<name>A0ACC1IV76_9FUNG</name>
<reference evidence="1" key="1">
    <citation type="submission" date="2022-07" db="EMBL/GenBank/DDBJ databases">
        <title>Phylogenomic reconstructions and comparative analyses of Kickxellomycotina fungi.</title>
        <authorList>
            <person name="Reynolds N.K."/>
            <person name="Stajich J.E."/>
            <person name="Barry K."/>
            <person name="Grigoriev I.V."/>
            <person name="Crous P."/>
            <person name="Smith M.E."/>
        </authorList>
    </citation>
    <scope>NUCLEOTIDE SEQUENCE</scope>
    <source>
        <strain evidence="1">Benny 63K</strain>
    </source>
</reference>
<dbReference type="EMBL" id="JANBPG010000025">
    <property type="protein sequence ID" value="KAJ1901515.1"/>
    <property type="molecule type" value="Genomic_DNA"/>
</dbReference>
<keyword evidence="2" id="KW-1185">Reference proteome</keyword>